<evidence type="ECO:0000313" key="1">
    <source>
        <dbReference type="EMBL" id="MDK3071684.1"/>
    </source>
</evidence>
<evidence type="ECO:0000313" key="2">
    <source>
        <dbReference type="Proteomes" id="UP001227126"/>
    </source>
</evidence>
<sequence length="178" mass="19714">MMTEDRLEDVKLASFEQGYKAGWDDAIRAQADDQSRIMGVLGRNLEDLSFTYQEALVQMMAAVEPVFQALVETVLPEAMMQTIGLQIVEQCRELAAGQLDQPVKLVVPVGSSAAIRPAVQKNLAMKVDIQESDRIGAGQVFLRLGDREREIDTTLLLSSLRESIEAFSYSLSEAKQYG</sequence>
<dbReference type="GO" id="GO:0005524">
    <property type="term" value="F:ATP binding"/>
    <property type="evidence" value="ECO:0007669"/>
    <property type="project" value="UniProtKB-KW"/>
</dbReference>
<gene>
    <name evidence="1" type="ORF">QO034_01050</name>
</gene>
<keyword evidence="1" id="KW-0547">Nucleotide-binding</keyword>
<dbReference type="Proteomes" id="UP001227126">
    <property type="component" value="Unassembled WGS sequence"/>
</dbReference>
<dbReference type="EMBL" id="JASNJE010000001">
    <property type="protein sequence ID" value="MDK3071684.1"/>
    <property type="molecule type" value="Genomic_DNA"/>
</dbReference>
<comment type="caution">
    <text evidence="1">The sequence shown here is derived from an EMBL/GenBank/DDBJ whole genome shotgun (WGS) entry which is preliminary data.</text>
</comment>
<organism evidence="1 2">
    <name type="scientific">Sedimentitalea xiamensis</name>
    <dbReference type="NCBI Taxonomy" id="3050037"/>
    <lineage>
        <taxon>Bacteria</taxon>
        <taxon>Pseudomonadati</taxon>
        <taxon>Pseudomonadota</taxon>
        <taxon>Alphaproteobacteria</taxon>
        <taxon>Rhodobacterales</taxon>
        <taxon>Paracoccaceae</taxon>
        <taxon>Sedimentitalea</taxon>
    </lineage>
</organism>
<protein>
    <submittedName>
        <fullName evidence="1">ABC transporter ATP-binding protein</fullName>
    </submittedName>
</protein>
<name>A0ABT7FA03_9RHOB</name>
<dbReference type="RefSeq" id="WP_284483637.1">
    <property type="nucleotide sequence ID" value="NZ_JASNJE010000001.1"/>
</dbReference>
<proteinExistence type="predicted"/>
<reference evidence="1 2" key="1">
    <citation type="submission" date="2023-05" db="EMBL/GenBank/DDBJ databases">
        <title>Sedimentitalea sp. nov. JM2-8.</title>
        <authorList>
            <person name="Huang J."/>
        </authorList>
    </citation>
    <scope>NUCLEOTIDE SEQUENCE [LARGE SCALE GENOMIC DNA]</scope>
    <source>
        <strain evidence="1 2">JM2-8</strain>
    </source>
</reference>
<keyword evidence="2" id="KW-1185">Reference proteome</keyword>
<keyword evidence="1" id="KW-0067">ATP-binding</keyword>
<accession>A0ABT7FA03</accession>